<dbReference type="EMBL" id="JGVP01000036">
    <property type="protein sequence ID" value="KFB87071.1"/>
    <property type="molecule type" value="Genomic_DNA"/>
</dbReference>
<proteinExistence type="predicted"/>
<reference evidence="1 2" key="1">
    <citation type="submission" date="2014-03" db="EMBL/GenBank/DDBJ databases">
        <title>Draft genome sequence of the Serratia grimesii strain a2.</title>
        <authorList>
            <person name="Toymentseva A."/>
            <person name="Kazakov S."/>
            <person name="Giliazeva A."/>
            <person name="Ismagilova R."/>
            <person name="Shah R."/>
            <person name="Sharipova M."/>
            <person name="Khaitlina S."/>
            <person name="Mardanova A."/>
        </authorList>
    </citation>
    <scope>NUCLEOTIDE SEQUENCE [LARGE SCALE GENOMIC DNA]</scope>
    <source>
        <strain evidence="1 2">A2</strain>
    </source>
</reference>
<evidence type="ECO:0000313" key="1">
    <source>
        <dbReference type="EMBL" id="KFB87071.1"/>
    </source>
</evidence>
<gene>
    <name evidence="1" type="ORF">CR62_15605</name>
</gene>
<sequence>MSLYVLAPYAQWDGLRLGKRLHQRVNLRQHMHMMVAIYMRWRFTKYGNKFVILANQLIVDFIQIKLCRLGLFP</sequence>
<comment type="caution">
    <text evidence="1">The sequence shown here is derived from an EMBL/GenBank/DDBJ whole genome shotgun (WGS) entry which is preliminary data.</text>
</comment>
<accession>A0ABR4U6A4</accession>
<dbReference type="Proteomes" id="UP000028721">
    <property type="component" value="Unassembled WGS sequence"/>
</dbReference>
<organism evidence="1 2">
    <name type="scientific">Serratia grimesii</name>
    <dbReference type="NCBI Taxonomy" id="82995"/>
    <lineage>
        <taxon>Bacteria</taxon>
        <taxon>Pseudomonadati</taxon>
        <taxon>Pseudomonadota</taxon>
        <taxon>Gammaproteobacteria</taxon>
        <taxon>Enterobacterales</taxon>
        <taxon>Yersiniaceae</taxon>
        <taxon>Serratia</taxon>
    </lineage>
</organism>
<keyword evidence="2" id="KW-1185">Reference proteome</keyword>
<protein>
    <submittedName>
        <fullName evidence="1">Uncharacterized protein</fullName>
    </submittedName>
</protein>
<name>A0ABR4U6A4_9GAMM</name>
<evidence type="ECO:0000313" key="2">
    <source>
        <dbReference type="Proteomes" id="UP000028721"/>
    </source>
</evidence>